<protein>
    <submittedName>
        <fullName evidence="1">Uncharacterized protein</fullName>
    </submittedName>
</protein>
<evidence type="ECO:0000313" key="2">
    <source>
        <dbReference type="Proteomes" id="UP001165960"/>
    </source>
</evidence>
<name>A0ACC2TH50_9FUNG</name>
<dbReference type="EMBL" id="QTSX02002877">
    <property type="protein sequence ID" value="KAJ9073963.1"/>
    <property type="molecule type" value="Genomic_DNA"/>
</dbReference>
<sequence length="288" mass="32727">MVVSRKYQTLDLALKHILEGFKGLRSKKPFLVGISGAQGSGKTTLTRELQNQLSQPPHNLRVASFSLDDFYLSRDEQANLNQLNHGNRLLEFRGNPGTHDLNLLQQTLDQLGGSNPGTVSIPTYNKIAFCGLGDRNPQHLWTKVQLPIDIILFEGWMLGFQPLSSLALSEMLEKDYAFENHTSCFRNYPSGDVSCMNKKLASYSQLWAQLSTMVMLYPEKLEYIYSWRLEQEPKGGLSSDQVRDFVDRFMPAYELYLKDVCERKGGLLKIVLGSSRNVKYVGYPEFTK</sequence>
<evidence type="ECO:0000313" key="1">
    <source>
        <dbReference type="EMBL" id="KAJ9073963.1"/>
    </source>
</evidence>
<comment type="caution">
    <text evidence="1">The sequence shown here is derived from an EMBL/GenBank/DDBJ whole genome shotgun (WGS) entry which is preliminary data.</text>
</comment>
<accession>A0ACC2TH50</accession>
<keyword evidence="2" id="KW-1185">Reference proteome</keyword>
<dbReference type="Proteomes" id="UP001165960">
    <property type="component" value="Unassembled WGS sequence"/>
</dbReference>
<reference evidence="1" key="1">
    <citation type="submission" date="2022-04" db="EMBL/GenBank/DDBJ databases">
        <title>Genome of the entomopathogenic fungus Entomophthora muscae.</title>
        <authorList>
            <person name="Elya C."/>
            <person name="Lovett B.R."/>
            <person name="Lee E."/>
            <person name="Macias A.M."/>
            <person name="Hajek A.E."/>
            <person name="De Bivort B.L."/>
            <person name="Kasson M.T."/>
            <person name="De Fine Licht H.H."/>
            <person name="Stajich J.E."/>
        </authorList>
    </citation>
    <scope>NUCLEOTIDE SEQUENCE</scope>
    <source>
        <strain evidence="1">Berkeley</strain>
    </source>
</reference>
<gene>
    <name evidence="1" type="ORF">DSO57_1010943</name>
</gene>
<organism evidence="1 2">
    <name type="scientific">Entomophthora muscae</name>
    <dbReference type="NCBI Taxonomy" id="34485"/>
    <lineage>
        <taxon>Eukaryota</taxon>
        <taxon>Fungi</taxon>
        <taxon>Fungi incertae sedis</taxon>
        <taxon>Zoopagomycota</taxon>
        <taxon>Entomophthoromycotina</taxon>
        <taxon>Entomophthoromycetes</taxon>
        <taxon>Entomophthorales</taxon>
        <taxon>Entomophthoraceae</taxon>
        <taxon>Entomophthora</taxon>
    </lineage>
</organism>
<proteinExistence type="predicted"/>